<dbReference type="InterPro" id="IPR050679">
    <property type="entry name" value="Bact_HTH_transcr_reg"/>
</dbReference>
<dbReference type="InterPro" id="IPR036388">
    <property type="entry name" value="WH-like_DNA-bd_sf"/>
</dbReference>
<organism evidence="5 6">
    <name type="scientific">Halovulum marinum</name>
    <dbReference type="NCBI Taxonomy" id="2662447"/>
    <lineage>
        <taxon>Bacteria</taxon>
        <taxon>Pseudomonadati</taxon>
        <taxon>Pseudomonadota</taxon>
        <taxon>Alphaproteobacteria</taxon>
        <taxon>Rhodobacterales</taxon>
        <taxon>Paracoccaceae</taxon>
        <taxon>Halovulum</taxon>
    </lineage>
</organism>
<dbReference type="SMART" id="SM00345">
    <property type="entry name" value="HTH_GNTR"/>
    <property type="match status" value="1"/>
</dbReference>
<dbReference type="PANTHER" id="PTHR44846:SF1">
    <property type="entry name" value="MANNOSYL-D-GLYCERATE TRANSPORT_METABOLISM SYSTEM REPRESSOR MNGR-RELATED"/>
    <property type="match status" value="1"/>
</dbReference>
<dbReference type="InterPro" id="IPR036390">
    <property type="entry name" value="WH_DNA-bd_sf"/>
</dbReference>
<accession>A0A6L5Z374</accession>
<dbReference type="SUPFAM" id="SSF46785">
    <property type="entry name" value="Winged helix' DNA-binding domain"/>
    <property type="match status" value="1"/>
</dbReference>
<proteinExistence type="predicted"/>
<dbReference type="Gene3D" id="1.10.10.10">
    <property type="entry name" value="Winged helix-like DNA-binding domain superfamily/Winged helix DNA-binding domain"/>
    <property type="match status" value="1"/>
</dbReference>
<dbReference type="PANTHER" id="PTHR44846">
    <property type="entry name" value="MANNOSYL-D-GLYCERATE TRANSPORT/METABOLISM SYSTEM REPRESSOR MNGR-RELATED"/>
    <property type="match status" value="1"/>
</dbReference>
<dbReference type="PROSITE" id="PS50949">
    <property type="entry name" value="HTH_GNTR"/>
    <property type="match status" value="1"/>
</dbReference>
<name>A0A6L5Z374_9RHOB</name>
<keyword evidence="3" id="KW-0804">Transcription</keyword>
<sequence length="233" mass="25683">MERPLYRVVIDTIVERIASGALPPGAMLPSETQLGAELGVSQGTARKALIELEGRQLVQRVQGRGTFVTVRTPETSLFNFFRLRNPDGAQVRPELVAEHVARRPATPAEAAALFGEPDEVVEVERVRSLNGRRVAHEVSVVPARLFPGLFERAPLPNTLYVLYQQAYHIIITRAEESLRATLADAPVAKALEIAPGTPVLHVERQAIDVLDRCVELRRSHCVTEDQVYAVSLS</sequence>
<dbReference type="CDD" id="cd07377">
    <property type="entry name" value="WHTH_GntR"/>
    <property type="match status" value="1"/>
</dbReference>
<dbReference type="Gene3D" id="3.40.1410.10">
    <property type="entry name" value="Chorismate lyase-like"/>
    <property type="match status" value="1"/>
</dbReference>
<dbReference type="SMART" id="SM00866">
    <property type="entry name" value="UTRA"/>
    <property type="match status" value="1"/>
</dbReference>
<comment type="caution">
    <text evidence="5">The sequence shown here is derived from an EMBL/GenBank/DDBJ whole genome shotgun (WGS) entry which is preliminary data.</text>
</comment>
<dbReference type="GO" id="GO:0045892">
    <property type="term" value="P:negative regulation of DNA-templated transcription"/>
    <property type="evidence" value="ECO:0007669"/>
    <property type="project" value="TreeGrafter"/>
</dbReference>
<dbReference type="InterPro" id="IPR000524">
    <property type="entry name" value="Tscrpt_reg_HTH_GntR"/>
</dbReference>
<evidence type="ECO:0000256" key="3">
    <source>
        <dbReference type="ARBA" id="ARBA00023163"/>
    </source>
</evidence>
<feature type="domain" description="HTH gntR-type" evidence="4">
    <location>
        <begin position="3"/>
        <end position="71"/>
    </location>
</feature>
<dbReference type="SUPFAM" id="SSF64288">
    <property type="entry name" value="Chorismate lyase-like"/>
    <property type="match status" value="1"/>
</dbReference>
<dbReference type="GO" id="GO:0003677">
    <property type="term" value="F:DNA binding"/>
    <property type="evidence" value="ECO:0007669"/>
    <property type="project" value="UniProtKB-KW"/>
</dbReference>
<dbReference type="Pfam" id="PF00392">
    <property type="entry name" value="GntR"/>
    <property type="match status" value="1"/>
</dbReference>
<dbReference type="InterPro" id="IPR028978">
    <property type="entry name" value="Chorismate_lyase_/UTRA_dom_sf"/>
</dbReference>
<protein>
    <submittedName>
        <fullName evidence="5">UTRA domain-containing protein</fullName>
    </submittedName>
</protein>
<dbReference type="RefSeq" id="WP_154446927.1">
    <property type="nucleotide sequence ID" value="NZ_WIND01000009.1"/>
</dbReference>
<keyword evidence="1" id="KW-0805">Transcription regulation</keyword>
<dbReference type="AlphaFoldDB" id="A0A6L5Z374"/>
<dbReference type="Proteomes" id="UP000474957">
    <property type="component" value="Unassembled WGS sequence"/>
</dbReference>
<evidence type="ECO:0000256" key="2">
    <source>
        <dbReference type="ARBA" id="ARBA00023125"/>
    </source>
</evidence>
<keyword evidence="6" id="KW-1185">Reference proteome</keyword>
<evidence type="ECO:0000313" key="5">
    <source>
        <dbReference type="EMBL" id="MSU90434.1"/>
    </source>
</evidence>
<evidence type="ECO:0000313" key="6">
    <source>
        <dbReference type="Proteomes" id="UP000474957"/>
    </source>
</evidence>
<dbReference type="Pfam" id="PF07702">
    <property type="entry name" value="UTRA"/>
    <property type="match status" value="1"/>
</dbReference>
<evidence type="ECO:0000259" key="4">
    <source>
        <dbReference type="PROSITE" id="PS50949"/>
    </source>
</evidence>
<dbReference type="EMBL" id="WIND01000009">
    <property type="protein sequence ID" value="MSU90434.1"/>
    <property type="molecule type" value="Genomic_DNA"/>
</dbReference>
<reference evidence="5 6" key="1">
    <citation type="submission" date="2019-10" db="EMBL/GenBank/DDBJ databases">
        <title>Cognatihalovulum marinum gen. nov. sp. nov., a new member of the family Rhodobacteraceae isolated from deep seawater of the Northwest Indian Ocean.</title>
        <authorList>
            <person name="Ruan C."/>
            <person name="Wang J."/>
            <person name="Zheng X."/>
            <person name="Song L."/>
            <person name="Zhu Y."/>
            <person name="Huang Y."/>
            <person name="Lu Z."/>
            <person name="Du W."/>
            <person name="Huang L."/>
            <person name="Dai X."/>
        </authorList>
    </citation>
    <scope>NUCLEOTIDE SEQUENCE [LARGE SCALE GENOMIC DNA]</scope>
    <source>
        <strain evidence="5 6">2CG4</strain>
    </source>
</reference>
<dbReference type="InterPro" id="IPR011663">
    <property type="entry name" value="UTRA"/>
</dbReference>
<gene>
    <name evidence="5" type="ORF">GE300_12530</name>
</gene>
<dbReference type="GO" id="GO:0003700">
    <property type="term" value="F:DNA-binding transcription factor activity"/>
    <property type="evidence" value="ECO:0007669"/>
    <property type="project" value="InterPro"/>
</dbReference>
<keyword evidence="2" id="KW-0238">DNA-binding</keyword>
<evidence type="ECO:0000256" key="1">
    <source>
        <dbReference type="ARBA" id="ARBA00023015"/>
    </source>
</evidence>